<reference evidence="2" key="1">
    <citation type="journal article" date="2021" name="BMC Genomics">
        <title>Chromosome-level genome assembly and manually-curated proteome of model necrotroph Parastagonospora nodorum Sn15 reveals a genome-wide trove of candidate effector homologs, and redundancy of virulence-related functions within an accessory chromosome.</title>
        <authorList>
            <person name="Bertazzoni S."/>
            <person name="Jones D.A.B."/>
            <person name="Phan H.T."/>
            <person name="Tan K.-C."/>
            <person name="Hane J.K."/>
        </authorList>
    </citation>
    <scope>NUCLEOTIDE SEQUENCE [LARGE SCALE GENOMIC DNA]</scope>
    <source>
        <strain evidence="2">SN15 / ATCC MYA-4574 / FGSC 10173)</strain>
    </source>
</reference>
<protein>
    <submittedName>
        <fullName evidence="1">Uncharacterized protein</fullName>
    </submittedName>
</protein>
<dbReference type="Proteomes" id="UP000663193">
    <property type="component" value="Chromosome 6"/>
</dbReference>
<proteinExistence type="predicted"/>
<organism evidence="1 2">
    <name type="scientific">Phaeosphaeria nodorum (strain SN15 / ATCC MYA-4574 / FGSC 10173)</name>
    <name type="common">Glume blotch fungus</name>
    <name type="synonym">Parastagonospora nodorum</name>
    <dbReference type="NCBI Taxonomy" id="321614"/>
    <lineage>
        <taxon>Eukaryota</taxon>
        <taxon>Fungi</taxon>
        <taxon>Dikarya</taxon>
        <taxon>Ascomycota</taxon>
        <taxon>Pezizomycotina</taxon>
        <taxon>Dothideomycetes</taxon>
        <taxon>Pleosporomycetidae</taxon>
        <taxon>Pleosporales</taxon>
        <taxon>Pleosporineae</taxon>
        <taxon>Phaeosphaeriaceae</taxon>
        <taxon>Parastagonospora</taxon>
    </lineage>
</organism>
<evidence type="ECO:0000313" key="2">
    <source>
        <dbReference type="Proteomes" id="UP000663193"/>
    </source>
</evidence>
<evidence type="ECO:0000313" key="1">
    <source>
        <dbReference type="EMBL" id="QRC96101.1"/>
    </source>
</evidence>
<dbReference type="VEuPathDB" id="FungiDB:JI435_408310"/>
<accession>A0A7U2EZS7</accession>
<keyword evidence="2" id="KW-1185">Reference proteome</keyword>
<gene>
    <name evidence="1" type="ORF">JI435_408310</name>
</gene>
<dbReference type="EMBL" id="CP069028">
    <property type="protein sequence ID" value="QRC96101.1"/>
    <property type="molecule type" value="Genomic_DNA"/>
</dbReference>
<dbReference type="AlphaFoldDB" id="A0A7U2EZS7"/>
<sequence length="51" mass="5857">MERRDRENQPCPTRHIKIDEGCRSRESCASKHSRIGGKTLGVCVNDQADEW</sequence>
<name>A0A7U2EZS7_PHANO</name>